<dbReference type="AlphaFoldDB" id="A0A6C1BBB4"/>
<dbReference type="GO" id="GO:0016829">
    <property type="term" value="F:lyase activity"/>
    <property type="evidence" value="ECO:0007669"/>
    <property type="project" value="UniProtKB-KW"/>
</dbReference>
<reference evidence="1 2" key="1">
    <citation type="submission" date="2020-02" db="EMBL/GenBank/DDBJ databases">
        <title>Nitrogenibacter mangrovi gen. nov., sp. nov. isolated from mangrove sediment, a denitrifying betaproteobacterium.</title>
        <authorList>
            <person name="Liao H."/>
            <person name="Tian Y."/>
        </authorList>
    </citation>
    <scope>NUCLEOTIDE SEQUENCE [LARGE SCALE GENOMIC DNA]</scope>
    <source>
        <strain evidence="1 2">M9-3-2</strain>
    </source>
</reference>
<dbReference type="EMBL" id="CP048836">
    <property type="protein sequence ID" value="QID19564.1"/>
    <property type="molecule type" value="Genomic_DNA"/>
</dbReference>
<accession>A0A6C1BBB4</accession>
<name>A0A6C1BBB4_9RHOO</name>
<dbReference type="InterPro" id="IPR029045">
    <property type="entry name" value="ClpP/crotonase-like_dom_sf"/>
</dbReference>
<protein>
    <submittedName>
        <fullName evidence="1">Biotin-independent malonate decarboxylase subunit gamma</fullName>
        <ecNumber evidence="1">4.1.1.88</ecNumber>
    </submittedName>
</protein>
<dbReference type="Pfam" id="PF06833">
    <property type="entry name" value="MdcE"/>
    <property type="match status" value="1"/>
</dbReference>
<dbReference type="SUPFAM" id="SSF52096">
    <property type="entry name" value="ClpP/crotonase"/>
    <property type="match status" value="1"/>
</dbReference>
<dbReference type="EC" id="4.1.1.88" evidence="1"/>
<keyword evidence="2" id="KW-1185">Reference proteome</keyword>
<dbReference type="InterPro" id="IPR009648">
    <property type="entry name" value="Malonate_gamma"/>
</dbReference>
<proteinExistence type="predicted"/>
<dbReference type="NCBIfam" id="TIGR03134">
    <property type="entry name" value="malonate_gamma"/>
    <property type="match status" value="1"/>
</dbReference>
<gene>
    <name evidence="1" type="primary">mdcE</name>
    <name evidence="1" type="ORF">G3580_19235</name>
</gene>
<keyword evidence="1" id="KW-0456">Lyase</keyword>
<dbReference type="RefSeq" id="WP_173768299.1">
    <property type="nucleotide sequence ID" value="NZ_CP048836.1"/>
</dbReference>
<dbReference type="Gene3D" id="3.90.226.10">
    <property type="entry name" value="2-enoyl-CoA Hydratase, Chain A, domain 1"/>
    <property type="match status" value="1"/>
</dbReference>
<sequence>MSDARLFDALFGAGNHEVVIDGHFVAGPARLGGTPVAVIGSWDAAAVDGDLALAIAGEILRVVEADTGTTARPIVFIADTQGQALSRREELLGLNGCFAHVARCVDLARRAGHTTLTLIHGEAVSGGFLAFGMLADRIIALPDAQVRVMDLRAMSRVTKIELERLQTLAKASPVFAPGADNYWRMGAVSTLWDRADGHWPAMLAAELAEARKVAGQDVRARTGAERGGRKLAAAVAAEVAGG</sequence>
<evidence type="ECO:0000313" key="1">
    <source>
        <dbReference type="EMBL" id="QID19564.1"/>
    </source>
</evidence>
<dbReference type="GO" id="GO:0005975">
    <property type="term" value="P:carbohydrate metabolic process"/>
    <property type="evidence" value="ECO:0007669"/>
    <property type="project" value="InterPro"/>
</dbReference>
<dbReference type="Proteomes" id="UP000501991">
    <property type="component" value="Chromosome"/>
</dbReference>
<organism evidence="1 2">
    <name type="scientific">Nitrogeniibacter mangrovi</name>
    <dbReference type="NCBI Taxonomy" id="2016596"/>
    <lineage>
        <taxon>Bacteria</taxon>
        <taxon>Pseudomonadati</taxon>
        <taxon>Pseudomonadota</taxon>
        <taxon>Betaproteobacteria</taxon>
        <taxon>Rhodocyclales</taxon>
        <taxon>Zoogloeaceae</taxon>
        <taxon>Nitrogeniibacter</taxon>
    </lineage>
</organism>
<dbReference type="KEGG" id="azq:G3580_19235"/>
<evidence type="ECO:0000313" key="2">
    <source>
        <dbReference type="Proteomes" id="UP000501991"/>
    </source>
</evidence>